<accession>A0A0C9MNW0</accession>
<evidence type="ECO:0000256" key="9">
    <source>
        <dbReference type="ARBA" id="ARBA00023125"/>
    </source>
</evidence>
<comment type="subcellular location">
    <subcellularLocation>
        <location evidence="2">Nucleus</location>
    </subcellularLocation>
</comment>
<sequence>MISFYELLDDPIDFNQIKPSVDTSRLGLLWNDINVLLYDESYDLSSCFSAAVAAPASPIWSSSTSPTPSISSDSCSGSRQASFSPIEENTTFFDLLAAVDEERSHKCLYCTRAFSRRHDLERHVRVHTGVKPYHCPCCQKSFARSDARGRHFQSDPLCSQNNQVQKLIRKRKARTTTIKRY</sequence>
<gene>
    <name evidence="14" type="ORF">MAM1_0046c03158</name>
</gene>
<protein>
    <recommendedName>
        <fullName evidence="13">C2H2-type domain-containing protein</fullName>
    </recommendedName>
</protein>
<dbReference type="PROSITE" id="PS50157">
    <property type="entry name" value="ZINC_FINGER_C2H2_2"/>
    <property type="match status" value="1"/>
</dbReference>
<feature type="domain" description="C2H2-type" evidence="13">
    <location>
        <begin position="105"/>
        <end position="132"/>
    </location>
</feature>
<dbReference type="EMBL" id="DF836335">
    <property type="protein sequence ID" value="GAN03703.1"/>
    <property type="molecule type" value="Genomic_DNA"/>
</dbReference>
<evidence type="ECO:0000313" key="14">
    <source>
        <dbReference type="EMBL" id="GAN03703.1"/>
    </source>
</evidence>
<dbReference type="Gene3D" id="3.30.160.60">
    <property type="entry name" value="Classic Zinc Finger"/>
    <property type="match status" value="2"/>
</dbReference>
<keyword evidence="10" id="KW-0804">Transcription</keyword>
<organism evidence="14">
    <name type="scientific">Mucor ambiguus</name>
    <dbReference type="NCBI Taxonomy" id="91626"/>
    <lineage>
        <taxon>Eukaryota</taxon>
        <taxon>Fungi</taxon>
        <taxon>Fungi incertae sedis</taxon>
        <taxon>Mucoromycota</taxon>
        <taxon>Mucoromycotina</taxon>
        <taxon>Mucoromycetes</taxon>
        <taxon>Mucorales</taxon>
        <taxon>Mucorineae</taxon>
        <taxon>Mucoraceae</taxon>
        <taxon>Mucor</taxon>
    </lineage>
</organism>
<evidence type="ECO:0000256" key="6">
    <source>
        <dbReference type="ARBA" id="ARBA00022771"/>
    </source>
</evidence>
<keyword evidence="15" id="KW-1185">Reference proteome</keyword>
<evidence type="ECO:0000313" key="15">
    <source>
        <dbReference type="Proteomes" id="UP000053815"/>
    </source>
</evidence>
<dbReference type="GO" id="GO:0008270">
    <property type="term" value="F:zinc ion binding"/>
    <property type="evidence" value="ECO:0007669"/>
    <property type="project" value="UniProtKB-KW"/>
</dbReference>
<evidence type="ECO:0000256" key="8">
    <source>
        <dbReference type="ARBA" id="ARBA00023015"/>
    </source>
</evidence>
<keyword evidence="7" id="KW-0862">Zinc</keyword>
<dbReference type="STRING" id="91626.A0A0C9MNW0"/>
<dbReference type="InterPro" id="IPR013087">
    <property type="entry name" value="Znf_C2H2_type"/>
</dbReference>
<keyword evidence="5" id="KW-0677">Repeat</keyword>
<evidence type="ECO:0000256" key="7">
    <source>
        <dbReference type="ARBA" id="ARBA00022833"/>
    </source>
</evidence>
<dbReference type="SMART" id="SM00355">
    <property type="entry name" value="ZnF_C2H2"/>
    <property type="match status" value="2"/>
</dbReference>
<evidence type="ECO:0000256" key="12">
    <source>
        <dbReference type="PROSITE-ProRule" id="PRU00042"/>
    </source>
</evidence>
<keyword evidence="11" id="KW-0539">Nucleus</keyword>
<evidence type="ECO:0000256" key="3">
    <source>
        <dbReference type="ARBA" id="ARBA00006991"/>
    </source>
</evidence>
<dbReference type="FunFam" id="3.30.160.60:FF:000226">
    <property type="entry name" value="Zinc finger protein 236 variant"/>
    <property type="match status" value="1"/>
</dbReference>
<keyword evidence="6 12" id="KW-0863">Zinc-finger</keyword>
<dbReference type="OrthoDB" id="8922241at2759"/>
<dbReference type="PANTHER" id="PTHR23235:SF120">
    <property type="entry name" value="KRUPPEL-LIKE FACTOR 15"/>
    <property type="match status" value="1"/>
</dbReference>
<dbReference type="PROSITE" id="PS00028">
    <property type="entry name" value="ZINC_FINGER_C2H2_1"/>
    <property type="match status" value="1"/>
</dbReference>
<evidence type="ECO:0000256" key="11">
    <source>
        <dbReference type="ARBA" id="ARBA00023242"/>
    </source>
</evidence>
<evidence type="ECO:0000256" key="2">
    <source>
        <dbReference type="ARBA" id="ARBA00004123"/>
    </source>
</evidence>
<keyword evidence="9" id="KW-0238">DNA-binding</keyword>
<dbReference type="GO" id="GO:0000981">
    <property type="term" value="F:DNA-binding transcription factor activity, RNA polymerase II-specific"/>
    <property type="evidence" value="ECO:0007669"/>
    <property type="project" value="TreeGrafter"/>
</dbReference>
<reference evidence="14" key="1">
    <citation type="submission" date="2014-09" db="EMBL/GenBank/DDBJ databases">
        <title>Draft genome sequence of an oleaginous Mucoromycotina fungus Mucor ambiguus NBRC6742.</title>
        <authorList>
            <person name="Takeda I."/>
            <person name="Yamane N."/>
            <person name="Morita T."/>
            <person name="Tamano K."/>
            <person name="Machida M."/>
            <person name="Baker S."/>
            <person name="Koike H."/>
        </authorList>
    </citation>
    <scope>NUCLEOTIDE SEQUENCE</scope>
    <source>
        <strain evidence="14">NBRC 6742</strain>
    </source>
</reference>
<dbReference type="Proteomes" id="UP000053815">
    <property type="component" value="Unassembled WGS sequence"/>
</dbReference>
<proteinExistence type="inferred from homology"/>
<evidence type="ECO:0000256" key="4">
    <source>
        <dbReference type="ARBA" id="ARBA00022723"/>
    </source>
</evidence>
<evidence type="ECO:0000256" key="10">
    <source>
        <dbReference type="ARBA" id="ARBA00023163"/>
    </source>
</evidence>
<evidence type="ECO:0000259" key="13">
    <source>
        <dbReference type="PROSITE" id="PS50157"/>
    </source>
</evidence>
<name>A0A0C9MNW0_9FUNG</name>
<dbReference type="GO" id="GO:0000978">
    <property type="term" value="F:RNA polymerase II cis-regulatory region sequence-specific DNA binding"/>
    <property type="evidence" value="ECO:0007669"/>
    <property type="project" value="TreeGrafter"/>
</dbReference>
<evidence type="ECO:0000256" key="1">
    <source>
        <dbReference type="ARBA" id="ARBA00003767"/>
    </source>
</evidence>
<keyword evidence="4" id="KW-0479">Metal-binding</keyword>
<dbReference type="InterPro" id="IPR036236">
    <property type="entry name" value="Znf_C2H2_sf"/>
</dbReference>
<keyword evidence="8" id="KW-0805">Transcription regulation</keyword>
<dbReference type="PANTHER" id="PTHR23235">
    <property type="entry name" value="KRUEPPEL-LIKE TRANSCRIPTION FACTOR"/>
    <property type="match status" value="1"/>
</dbReference>
<dbReference type="AlphaFoldDB" id="A0A0C9MNW0"/>
<dbReference type="SUPFAM" id="SSF57667">
    <property type="entry name" value="beta-beta-alpha zinc fingers"/>
    <property type="match status" value="1"/>
</dbReference>
<evidence type="ECO:0000256" key="5">
    <source>
        <dbReference type="ARBA" id="ARBA00022737"/>
    </source>
</evidence>
<comment type="similarity">
    <text evidence="3">Belongs to the krueppel C2H2-type zinc-finger protein family.</text>
</comment>
<dbReference type="GO" id="GO:0005634">
    <property type="term" value="C:nucleus"/>
    <property type="evidence" value="ECO:0007669"/>
    <property type="project" value="UniProtKB-SubCell"/>
</dbReference>
<comment type="function">
    <text evidence="1">May be involved in transcriptional regulation.</text>
</comment>